<dbReference type="AlphaFoldDB" id="A0A1F7XVY6"/>
<dbReference type="InterPro" id="IPR011990">
    <property type="entry name" value="TPR-like_helical_dom_sf"/>
</dbReference>
<feature type="transmembrane region" description="Helical" evidence="6">
    <location>
        <begin position="221"/>
        <end position="238"/>
    </location>
</feature>
<dbReference type="PANTHER" id="PTHR37422:SF13">
    <property type="entry name" value="LIPOPOLYSACCHARIDE BIOSYNTHESIS PROTEIN PA4999-RELATED"/>
    <property type="match status" value="1"/>
</dbReference>
<feature type="transmembrane region" description="Helical" evidence="6">
    <location>
        <begin position="382"/>
        <end position="406"/>
    </location>
</feature>
<keyword evidence="2 6" id="KW-0812">Transmembrane</keyword>
<evidence type="ECO:0000313" key="8">
    <source>
        <dbReference type="EMBL" id="OGM19217.1"/>
    </source>
</evidence>
<dbReference type="Proteomes" id="UP000176741">
    <property type="component" value="Unassembled WGS sequence"/>
</dbReference>
<gene>
    <name evidence="8" type="ORF">A2771_00240</name>
</gene>
<feature type="transmembrane region" description="Helical" evidence="6">
    <location>
        <begin position="268"/>
        <end position="288"/>
    </location>
</feature>
<dbReference type="InterPro" id="IPR051533">
    <property type="entry name" value="WaaL-like"/>
</dbReference>
<dbReference type="Gene3D" id="1.25.40.10">
    <property type="entry name" value="Tetratricopeptide repeat domain"/>
    <property type="match status" value="2"/>
</dbReference>
<feature type="transmembrane region" description="Helical" evidence="6">
    <location>
        <begin position="426"/>
        <end position="448"/>
    </location>
</feature>
<comment type="caution">
    <text evidence="8">The sequence shown here is derived from an EMBL/GenBank/DDBJ whole genome shotgun (WGS) entry which is preliminary data.</text>
</comment>
<reference evidence="8 9" key="1">
    <citation type="journal article" date="2016" name="Nat. Commun.">
        <title>Thousands of microbial genomes shed light on interconnected biogeochemical processes in an aquifer system.</title>
        <authorList>
            <person name="Anantharaman K."/>
            <person name="Brown C.T."/>
            <person name="Hug L.A."/>
            <person name="Sharon I."/>
            <person name="Castelle C.J."/>
            <person name="Probst A.J."/>
            <person name="Thomas B.C."/>
            <person name="Singh A."/>
            <person name="Wilkins M.J."/>
            <person name="Karaoz U."/>
            <person name="Brodie E.L."/>
            <person name="Williams K.H."/>
            <person name="Hubbard S.S."/>
            <person name="Banfield J.F."/>
        </authorList>
    </citation>
    <scope>NUCLEOTIDE SEQUENCE [LARGE SCALE GENOMIC DNA]</scope>
</reference>
<evidence type="ECO:0000256" key="4">
    <source>
        <dbReference type="ARBA" id="ARBA00023136"/>
    </source>
</evidence>
<feature type="transmembrane region" description="Helical" evidence="6">
    <location>
        <begin position="9"/>
        <end position="26"/>
    </location>
</feature>
<dbReference type="EMBL" id="MGGD01000078">
    <property type="protein sequence ID" value="OGM19217.1"/>
    <property type="molecule type" value="Genomic_DNA"/>
</dbReference>
<dbReference type="Pfam" id="PF04932">
    <property type="entry name" value="Wzy_C"/>
    <property type="match status" value="1"/>
</dbReference>
<dbReference type="SUPFAM" id="SSF48452">
    <property type="entry name" value="TPR-like"/>
    <property type="match status" value="1"/>
</dbReference>
<feature type="transmembrane region" description="Helical" evidence="6">
    <location>
        <begin position="244"/>
        <end position="261"/>
    </location>
</feature>
<organism evidence="8 9">
    <name type="scientific">Candidatus Woesebacteria bacterium RIFCSPHIGHO2_01_FULL_38_26b</name>
    <dbReference type="NCBI Taxonomy" id="1802491"/>
    <lineage>
        <taxon>Bacteria</taxon>
        <taxon>Candidatus Woeseibacteriota</taxon>
    </lineage>
</organism>
<accession>A0A1F7XVY6</accession>
<proteinExistence type="predicted"/>
<feature type="transmembrane region" description="Helical" evidence="6">
    <location>
        <begin position="38"/>
        <end position="56"/>
    </location>
</feature>
<dbReference type="InterPro" id="IPR019734">
    <property type="entry name" value="TPR_rpt"/>
</dbReference>
<protein>
    <recommendedName>
        <fullName evidence="7">O-antigen ligase-related domain-containing protein</fullName>
    </recommendedName>
</protein>
<feature type="domain" description="O-antigen ligase-related" evidence="7">
    <location>
        <begin position="227"/>
        <end position="398"/>
    </location>
</feature>
<feature type="transmembrane region" description="Helical" evidence="6">
    <location>
        <begin position="494"/>
        <end position="515"/>
    </location>
</feature>
<evidence type="ECO:0000313" key="9">
    <source>
        <dbReference type="Proteomes" id="UP000176741"/>
    </source>
</evidence>
<name>A0A1F7XVY6_9BACT</name>
<evidence type="ECO:0000256" key="1">
    <source>
        <dbReference type="ARBA" id="ARBA00004141"/>
    </source>
</evidence>
<dbReference type="SMART" id="SM00028">
    <property type="entry name" value="TPR"/>
    <property type="match status" value="3"/>
</dbReference>
<dbReference type="Pfam" id="PF13431">
    <property type="entry name" value="TPR_17"/>
    <property type="match status" value="1"/>
</dbReference>
<feature type="repeat" description="TPR" evidence="5">
    <location>
        <begin position="637"/>
        <end position="670"/>
    </location>
</feature>
<dbReference type="PROSITE" id="PS50293">
    <property type="entry name" value="TPR_REGION"/>
    <property type="match status" value="1"/>
</dbReference>
<keyword evidence="5" id="KW-0802">TPR repeat</keyword>
<feature type="transmembrane region" description="Helical" evidence="6">
    <location>
        <begin position="129"/>
        <end position="146"/>
    </location>
</feature>
<evidence type="ECO:0000259" key="7">
    <source>
        <dbReference type="Pfam" id="PF04932"/>
    </source>
</evidence>
<dbReference type="PANTHER" id="PTHR37422">
    <property type="entry name" value="TEICHURONIC ACID BIOSYNTHESIS PROTEIN TUAE"/>
    <property type="match status" value="1"/>
</dbReference>
<feature type="transmembrane region" description="Helical" evidence="6">
    <location>
        <begin position="186"/>
        <end position="205"/>
    </location>
</feature>
<dbReference type="PROSITE" id="PS50005">
    <property type="entry name" value="TPR"/>
    <property type="match status" value="1"/>
</dbReference>
<comment type="subcellular location">
    <subcellularLocation>
        <location evidence="1">Membrane</location>
        <topology evidence="1">Multi-pass membrane protein</topology>
    </subcellularLocation>
</comment>
<dbReference type="InterPro" id="IPR007016">
    <property type="entry name" value="O-antigen_ligase-rel_domated"/>
</dbReference>
<evidence type="ECO:0000256" key="3">
    <source>
        <dbReference type="ARBA" id="ARBA00022989"/>
    </source>
</evidence>
<dbReference type="Pfam" id="PF13181">
    <property type="entry name" value="TPR_8"/>
    <property type="match status" value="1"/>
</dbReference>
<feature type="transmembrane region" description="Helical" evidence="6">
    <location>
        <begin position="68"/>
        <end position="87"/>
    </location>
</feature>
<dbReference type="GO" id="GO:0016020">
    <property type="term" value="C:membrane"/>
    <property type="evidence" value="ECO:0007669"/>
    <property type="project" value="UniProtKB-SubCell"/>
</dbReference>
<evidence type="ECO:0000256" key="5">
    <source>
        <dbReference type="PROSITE-ProRule" id="PRU00339"/>
    </source>
</evidence>
<keyword evidence="3 6" id="KW-1133">Transmembrane helix</keyword>
<evidence type="ECO:0000256" key="6">
    <source>
        <dbReference type="SAM" id="Phobius"/>
    </source>
</evidence>
<sequence>MTFKIDRAIFYLYCFLMFSVPLAFFTKTSELFEFNKMILTYLIAVLILFFWVVKMITAKKIIFKRTLLDIPILVFLLSQVFSTFLSLDARTSLLGYYSRFHGGLASSVTYILLYWGFVANMDRQKTLTAIKSLFLGAAVVSVWAIFEHFGKSFSCLLIPQYRSFDVSCWEQDVQNRVYATLGQPNWLAAWIVTLIPLTWAFSLISKIKDQKLNIQIKNPKFYFWVILSIIFFSTLLFTKSRSGLLGFAASSLIFWVLYLVRSLKDKKIFNFLYVFLIFNILFLILISISGTPWTPSINKIAKRQIEAPVEQNIKAPALEVGGTASDKIRKIVWRGAFDVWKNYPVFGSGVETFAFSYYLYRPVGHNMVSEWDFLYNKAHNEYLNFAATTGTIGLSAYLLLIIFIFIQFKIAYQNVKLKSADKLSNLNLNFELYTFNFALASGFVSILVTNFFGFSVVPVALLFFLYPAMATALKESDGENQELRIGDLGKIQKVSIVFTLLLTFYFLLLISKYWYADYSYSQAKLQDEIGNLAKAREQINTAIKLSPNEAIYYEELSENSKNSAISLNQGGDNNLSTKFAESAAAEINKAISLSPANVNIKRTAANVFIELSTINQNYLLAATDILEKAVKQAPTDAKLYYNLALAYLRIGETERAVQILNKTIDMKPDYSKAHYALGLIYIDMGEKQKAKAEFKYILDKIDPNDVLVKRELDELGP</sequence>
<keyword evidence="4 6" id="KW-0472">Membrane</keyword>
<feature type="transmembrane region" description="Helical" evidence="6">
    <location>
        <begin position="99"/>
        <end position="117"/>
    </location>
</feature>
<evidence type="ECO:0000256" key="2">
    <source>
        <dbReference type="ARBA" id="ARBA00022692"/>
    </source>
</evidence>
<feature type="transmembrane region" description="Helical" evidence="6">
    <location>
        <begin position="454"/>
        <end position="473"/>
    </location>
</feature>